<feature type="transmembrane region" description="Helical" evidence="5">
    <location>
        <begin position="94"/>
        <end position="111"/>
    </location>
</feature>
<dbReference type="EMBL" id="PSNX01000021">
    <property type="protein sequence ID" value="PPE64911.1"/>
    <property type="molecule type" value="Genomic_DNA"/>
</dbReference>
<feature type="transmembrane region" description="Helical" evidence="5">
    <location>
        <begin position="65"/>
        <end position="82"/>
    </location>
</feature>
<dbReference type="GO" id="GO:0008324">
    <property type="term" value="F:monoatomic cation transmembrane transporter activity"/>
    <property type="evidence" value="ECO:0007669"/>
    <property type="project" value="InterPro"/>
</dbReference>
<proteinExistence type="predicted"/>
<dbReference type="InterPro" id="IPR058533">
    <property type="entry name" value="Cation_efflux_TM"/>
</dbReference>
<feature type="transmembrane region" description="Helical" evidence="5">
    <location>
        <begin position="27"/>
        <end position="45"/>
    </location>
</feature>
<dbReference type="InterPro" id="IPR027469">
    <property type="entry name" value="Cation_efflux_TMD_sf"/>
</dbReference>
<dbReference type="SUPFAM" id="SSF161111">
    <property type="entry name" value="Cation efflux protein transmembrane domain-like"/>
    <property type="match status" value="1"/>
</dbReference>
<feature type="transmembrane region" description="Helical" evidence="5">
    <location>
        <begin position="158"/>
        <end position="175"/>
    </location>
</feature>
<sequence>MSAHCHDHACSSSNARELARDPGWRRVLWIALIANAAMFGVELWAGWQAESAALLADAIDFAGDAINYGLSLAVLGLAAIWASRVAWLKGWMMGLYGLSVLAYAGRLAWVGSTPEPATMGVIGVLALVVNVAVALLLYRYRGGDANAQSVWLCSRNDAIGNAMVVLAALGVFGTGTAWPDLIVATVMAGLGVSAAVRVVGQARHELKAHAQAA</sequence>
<name>A0A2S5SQ94_9BURK</name>
<feature type="domain" description="Cation efflux protein transmembrane" evidence="6">
    <location>
        <begin position="28"/>
        <end position="78"/>
    </location>
</feature>
<evidence type="ECO:0000256" key="4">
    <source>
        <dbReference type="ARBA" id="ARBA00023136"/>
    </source>
</evidence>
<evidence type="ECO:0000256" key="5">
    <source>
        <dbReference type="SAM" id="Phobius"/>
    </source>
</evidence>
<dbReference type="Gene3D" id="1.20.1510.10">
    <property type="entry name" value="Cation efflux protein transmembrane domain"/>
    <property type="match status" value="1"/>
</dbReference>
<keyword evidence="3 5" id="KW-1133">Transmembrane helix</keyword>
<feature type="transmembrane region" description="Helical" evidence="5">
    <location>
        <begin position="117"/>
        <end position="138"/>
    </location>
</feature>
<dbReference type="Proteomes" id="UP000238605">
    <property type="component" value="Unassembled WGS sequence"/>
</dbReference>
<feature type="transmembrane region" description="Helical" evidence="5">
    <location>
        <begin position="181"/>
        <end position="199"/>
    </location>
</feature>
<organism evidence="7 8">
    <name type="scientific">Caldimonas caldifontis</name>
    <dbReference type="NCBI Taxonomy" id="1452508"/>
    <lineage>
        <taxon>Bacteria</taxon>
        <taxon>Pseudomonadati</taxon>
        <taxon>Pseudomonadota</taxon>
        <taxon>Betaproteobacteria</taxon>
        <taxon>Burkholderiales</taxon>
        <taxon>Sphaerotilaceae</taxon>
        <taxon>Caldimonas</taxon>
    </lineage>
</organism>
<evidence type="ECO:0000313" key="7">
    <source>
        <dbReference type="EMBL" id="PPE64911.1"/>
    </source>
</evidence>
<dbReference type="AlphaFoldDB" id="A0A2S5SQ94"/>
<gene>
    <name evidence="7" type="ORF">C1704_17120</name>
</gene>
<dbReference type="RefSeq" id="WP_104303960.1">
    <property type="nucleotide sequence ID" value="NZ_PSNX01000021.1"/>
</dbReference>
<keyword evidence="2 5" id="KW-0812">Transmembrane</keyword>
<evidence type="ECO:0000256" key="2">
    <source>
        <dbReference type="ARBA" id="ARBA00022692"/>
    </source>
</evidence>
<dbReference type="OrthoDB" id="9799649at2"/>
<reference evidence="7 8" key="1">
    <citation type="submission" date="2018-02" db="EMBL/GenBank/DDBJ databases">
        <title>Reclassifiation of [Polyangium] brachysporum DSM 7029 as Guopingzhaonella breviflexa gen. nov., sp. nov., a member of the family Comamonadaceae.</title>
        <authorList>
            <person name="Tang B."/>
        </authorList>
    </citation>
    <scope>NUCLEOTIDE SEQUENCE [LARGE SCALE GENOMIC DNA]</scope>
    <source>
        <strain evidence="7 8">BCRC 80649</strain>
    </source>
</reference>
<keyword evidence="4 5" id="KW-0472">Membrane</keyword>
<dbReference type="Pfam" id="PF01545">
    <property type="entry name" value="Cation_efflux"/>
    <property type="match status" value="1"/>
</dbReference>
<evidence type="ECO:0000313" key="8">
    <source>
        <dbReference type="Proteomes" id="UP000238605"/>
    </source>
</evidence>
<evidence type="ECO:0000259" key="6">
    <source>
        <dbReference type="Pfam" id="PF01545"/>
    </source>
</evidence>
<protein>
    <submittedName>
        <fullName evidence="7">Cation transporter</fullName>
    </submittedName>
</protein>
<comment type="caution">
    <text evidence="7">The sequence shown here is derived from an EMBL/GenBank/DDBJ whole genome shotgun (WGS) entry which is preliminary data.</text>
</comment>
<evidence type="ECO:0000256" key="3">
    <source>
        <dbReference type="ARBA" id="ARBA00022989"/>
    </source>
</evidence>
<comment type="subcellular location">
    <subcellularLocation>
        <location evidence="1">Membrane</location>
        <topology evidence="1">Multi-pass membrane protein</topology>
    </subcellularLocation>
</comment>
<evidence type="ECO:0000256" key="1">
    <source>
        <dbReference type="ARBA" id="ARBA00004141"/>
    </source>
</evidence>
<dbReference type="GO" id="GO:0016020">
    <property type="term" value="C:membrane"/>
    <property type="evidence" value="ECO:0007669"/>
    <property type="project" value="UniProtKB-SubCell"/>
</dbReference>
<keyword evidence="8" id="KW-1185">Reference proteome</keyword>
<accession>A0A2S5SQ94</accession>